<feature type="region of interest" description="Disordered" evidence="1">
    <location>
        <begin position="638"/>
        <end position="677"/>
    </location>
</feature>
<proteinExistence type="predicted"/>
<name>A0A9P0QTQ8_9ASCO</name>
<reference evidence="2" key="1">
    <citation type="submission" date="2022-03" db="EMBL/GenBank/DDBJ databases">
        <authorList>
            <person name="Legras J.-L."/>
            <person name="Devillers H."/>
            <person name="Grondin C."/>
        </authorList>
    </citation>
    <scope>NUCLEOTIDE SEQUENCE</scope>
    <source>
        <strain evidence="2">CLIB 1423</strain>
    </source>
</reference>
<dbReference type="EMBL" id="CAKXYY010000016">
    <property type="protein sequence ID" value="CAH2354364.1"/>
    <property type="molecule type" value="Genomic_DNA"/>
</dbReference>
<comment type="caution">
    <text evidence="2">The sequence shown here is derived from an EMBL/GenBank/DDBJ whole genome shotgun (WGS) entry which is preliminary data.</text>
</comment>
<keyword evidence="3" id="KW-1185">Reference proteome</keyword>
<organism evidence="2 3">
    <name type="scientific">[Candida] railenensis</name>
    <dbReference type="NCBI Taxonomy" id="45579"/>
    <lineage>
        <taxon>Eukaryota</taxon>
        <taxon>Fungi</taxon>
        <taxon>Dikarya</taxon>
        <taxon>Ascomycota</taxon>
        <taxon>Saccharomycotina</taxon>
        <taxon>Pichiomycetes</taxon>
        <taxon>Debaryomycetaceae</taxon>
        <taxon>Kurtzmaniella</taxon>
    </lineage>
</organism>
<dbReference type="InterPro" id="IPR009836">
    <property type="entry name" value="GRDP-like"/>
</dbReference>
<evidence type="ECO:0000313" key="2">
    <source>
        <dbReference type="EMBL" id="CAH2354364.1"/>
    </source>
</evidence>
<dbReference type="PANTHER" id="PTHR34365">
    <property type="entry name" value="ENOLASE (DUF1399)"/>
    <property type="match status" value="1"/>
</dbReference>
<sequence>MINPSPKKQFQGILDSATFDKFASLKHNRSLLPGSDSVNQHIPTNEEVIAHLKILKAFQLLKIKILGKPGDIDENGSFIDFTAKQIKFWQVYLSNAARRFIVYMSALRYKFKKDYPFVDETEQLTIYMNDPNCKLISEYINSVLPPLDILMVWHSFTLNPKAFYDNGVRNNFLEFTLCPFPLHQIAELIDENTFIYQPSGDSVKEFHDFTRDFGLAMEFDYGFDLKMKLSIICPICDQLLAHGVPFTTYSNQGFADPGFKSVANGRCMCINHTVDIDHDSLRMRQVHADLESSAQLGTKYLPNIVRTESRLLNKQPSSGIVELDSFFKSSSYLIISYLESASSWSDFIDNVSFLLNISTIPNTLRILKSYEQMNLLHLTIPKTKAKCVQISEDLVSLTVRQERFIMKMNSFDLLNSKVYLEQSADESITRYVKFFKLMSENYLNTMLVPTLDIDLIWHTHQLSPIYYIQYSRSVTPRKFVIGHDDKIDEDTLSTSFQTTGTLFYQRFGEHYYYCPCSFCNDTPQNTRPIVKSLFSNNDARAEETKYLNNSTSSLLRISNSLTNTNASHISAHNAVRKLTKKKKMNYKTIERPFPWNDWNAESRALNKYGSYFVLQPIGEGDEEEGGMRVDTSDNFSVNGILGSQVNSNSDGTITNSNSSGANDEGNDTVTDPNSPRFGSIPVSRSLFSSKSNSTISIRINSSNSLATMSSVSSAGGADLEGLHLPDAFAYESELS</sequence>
<evidence type="ECO:0000313" key="3">
    <source>
        <dbReference type="Proteomes" id="UP000837801"/>
    </source>
</evidence>
<dbReference type="Pfam" id="PF07173">
    <property type="entry name" value="GRDP-like"/>
    <property type="match status" value="1"/>
</dbReference>
<dbReference type="OrthoDB" id="2684236at2759"/>
<dbReference type="Proteomes" id="UP000837801">
    <property type="component" value="Unassembled WGS sequence"/>
</dbReference>
<protein>
    <submittedName>
        <fullName evidence="2">Uncharacterized protein</fullName>
    </submittedName>
</protein>
<dbReference type="AlphaFoldDB" id="A0A9P0QTQ8"/>
<gene>
    <name evidence="2" type="ORF">CLIB1423_16S01024</name>
</gene>
<feature type="compositionally biased region" description="Polar residues" evidence="1">
    <location>
        <begin position="638"/>
        <end position="673"/>
    </location>
</feature>
<accession>A0A9P0QTQ8</accession>
<dbReference type="PANTHER" id="PTHR34365:SF7">
    <property type="entry name" value="GLYCINE-RICH DOMAIN-CONTAINING PROTEIN 1"/>
    <property type="match status" value="1"/>
</dbReference>
<evidence type="ECO:0000256" key="1">
    <source>
        <dbReference type="SAM" id="MobiDB-lite"/>
    </source>
</evidence>